<evidence type="ECO:0000313" key="1">
    <source>
        <dbReference type="EMBL" id="RUS27409.1"/>
    </source>
</evidence>
<name>A0A433QCE6_9FUNG</name>
<accession>A0A433QCE6</accession>
<keyword evidence="2" id="KW-1185">Reference proteome</keyword>
<comment type="caution">
    <text evidence="1">The sequence shown here is derived from an EMBL/GenBank/DDBJ whole genome shotgun (WGS) entry which is preliminary data.</text>
</comment>
<dbReference type="EMBL" id="RBNJ01008459">
    <property type="protein sequence ID" value="RUS27409.1"/>
    <property type="molecule type" value="Genomic_DNA"/>
</dbReference>
<reference evidence="1 2" key="1">
    <citation type="journal article" date="2018" name="New Phytol.">
        <title>Phylogenomics of Endogonaceae and evolution of mycorrhizas within Mucoromycota.</title>
        <authorList>
            <person name="Chang Y."/>
            <person name="Desiro A."/>
            <person name="Na H."/>
            <person name="Sandor L."/>
            <person name="Lipzen A."/>
            <person name="Clum A."/>
            <person name="Barry K."/>
            <person name="Grigoriev I.V."/>
            <person name="Martin F.M."/>
            <person name="Stajich J.E."/>
            <person name="Smith M.E."/>
            <person name="Bonito G."/>
            <person name="Spatafora J.W."/>
        </authorList>
    </citation>
    <scope>NUCLEOTIDE SEQUENCE [LARGE SCALE GENOMIC DNA]</scope>
    <source>
        <strain evidence="1 2">AD002</strain>
    </source>
</reference>
<organism evidence="1 2">
    <name type="scientific">Jimgerdemannia flammicorona</name>
    <dbReference type="NCBI Taxonomy" id="994334"/>
    <lineage>
        <taxon>Eukaryota</taxon>
        <taxon>Fungi</taxon>
        <taxon>Fungi incertae sedis</taxon>
        <taxon>Mucoromycota</taxon>
        <taxon>Mucoromycotina</taxon>
        <taxon>Endogonomycetes</taxon>
        <taxon>Endogonales</taxon>
        <taxon>Endogonaceae</taxon>
        <taxon>Jimgerdemannia</taxon>
    </lineage>
</organism>
<proteinExistence type="predicted"/>
<protein>
    <submittedName>
        <fullName evidence="1">Uncharacterized protein</fullName>
    </submittedName>
</protein>
<evidence type="ECO:0000313" key="2">
    <source>
        <dbReference type="Proteomes" id="UP000274822"/>
    </source>
</evidence>
<gene>
    <name evidence="1" type="ORF">BC938DRAFT_483291</name>
</gene>
<sequence>MGNGMGFGIFGMLGLDRREWITCALLATLSGSGKHRTSAKAGYGSLCEPILPATHSAEAHDTAIWAI</sequence>
<dbReference type="Proteomes" id="UP000274822">
    <property type="component" value="Unassembled WGS sequence"/>
</dbReference>
<dbReference type="AlphaFoldDB" id="A0A433QCE6"/>